<proteinExistence type="predicted"/>
<feature type="signal peptide" evidence="1">
    <location>
        <begin position="1"/>
        <end position="19"/>
    </location>
</feature>
<dbReference type="Proteomes" id="UP000236500">
    <property type="component" value="Unassembled WGS sequence"/>
</dbReference>
<feature type="domain" description="Pesticidal crystal protein Cry1Aa" evidence="3">
    <location>
        <begin position="624"/>
        <end position="686"/>
    </location>
</feature>
<dbReference type="EMBL" id="MPDH01000003">
    <property type="protein sequence ID" value="PNP93966.1"/>
    <property type="molecule type" value="Genomic_DNA"/>
</dbReference>
<dbReference type="InterPro" id="IPR041498">
    <property type="entry name" value="Big_6"/>
</dbReference>
<feature type="domain" description="Bacterial Ig" evidence="2">
    <location>
        <begin position="1251"/>
        <end position="1327"/>
    </location>
</feature>
<feature type="domain" description="Bacterial Ig" evidence="2">
    <location>
        <begin position="1334"/>
        <end position="1409"/>
    </location>
</feature>
<dbReference type="Pfam" id="PF18449">
    <property type="entry name" value="Endotoxin_C2"/>
    <property type="match status" value="10"/>
</dbReference>
<dbReference type="Gene3D" id="2.60.40.10">
    <property type="entry name" value="Immunoglobulins"/>
    <property type="match status" value="5"/>
</dbReference>
<evidence type="ECO:0000259" key="2">
    <source>
        <dbReference type="Pfam" id="PF17936"/>
    </source>
</evidence>
<feature type="domain" description="Pesticidal crystal protein Cry1Aa" evidence="3">
    <location>
        <begin position="496"/>
        <end position="556"/>
    </location>
</feature>
<name>A0ABX4XPM1_9LIST</name>
<feature type="chain" id="PRO_5046286093" description="Bacterial Ig domain-containing protein" evidence="1">
    <location>
        <begin position="20"/>
        <end position="1839"/>
    </location>
</feature>
<gene>
    <name evidence="5" type="ORF">BMT55_04155</name>
</gene>
<feature type="domain" description="Bacterial Ig" evidence="4">
    <location>
        <begin position="1584"/>
        <end position="1661"/>
    </location>
</feature>
<feature type="domain" description="Pesticidal crystal protein Cry1Aa" evidence="3">
    <location>
        <begin position="846"/>
        <end position="906"/>
    </location>
</feature>
<feature type="domain" description="Bacterial Ig" evidence="2">
    <location>
        <begin position="247"/>
        <end position="320"/>
    </location>
</feature>
<feature type="domain" description="Bacterial Ig" evidence="2">
    <location>
        <begin position="1416"/>
        <end position="1486"/>
    </location>
</feature>
<dbReference type="Pfam" id="PF17936">
    <property type="entry name" value="Big_6"/>
    <property type="match status" value="5"/>
</dbReference>
<dbReference type="Pfam" id="PF20622">
    <property type="entry name" value="Big_15"/>
    <property type="match status" value="4"/>
</dbReference>
<feature type="domain" description="Pesticidal crystal protein Cry1Aa" evidence="3">
    <location>
        <begin position="910"/>
        <end position="971"/>
    </location>
</feature>
<feature type="domain" description="Pesticidal crystal protein Cry1Aa" evidence="3">
    <location>
        <begin position="783"/>
        <end position="841"/>
    </location>
</feature>
<evidence type="ECO:0008006" key="7">
    <source>
        <dbReference type="Google" id="ProtNLM"/>
    </source>
</evidence>
<dbReference type="RefSeq" id="WP_036093030.1">
    <property type="nucleotide sequence ID" value="NZ_CP113980.1"/>
</dbReference>
<reference evidence="5 6" key="1">
    <citation type="submission" date="2016-11" db="EMBL/GenBank/DDBJ databases">
        <title>Whole Genome Sequence of Listeria newyorkensis.</title>
        <authorList>
            <person name="Frink S."/>
            <person name="Morales C."/>
            <person name="Kiang D."/>
        </authorList>
    </citation>
    <scope>NUCLEOTIDE SEQUENCE [LARGE SCALE GENOMIC DNA]</scope>
    <source>
        <strain evidence="5 6">F1604011-044</strain>
    </source>
</reference>
<protein>
    <recommendedName>
        <fullName evidence="7">Bacterial Ig domain-containing protein</fullName>
    </recommendedName>
</protein>
<feature type="domain" description="Bacterial Ig" evidence="4">
    <location>
        <begin position="1674"/>
        <end position="1752"/>
    </location>
</feature>
<keyword evidence="6" id="KW-1185">Reference proteome</keyword>
<comment type="caution">
    <text evidence="5">The sequence shown here is derived from an EMBL/GenBank/DDBJ whole genome shotgun (WGS) entry which is preliminary data.</text>
</comment>
<evidence type="ECO:0000313" key="5">
    <source>
        <dbReference type="EMBL" id="PNP93966.1"/>
    </source>
</evidence>
<dbReference type="InterPro" id="IPR054544">
    <property type="entry name" value="Pest_crys_Cry1Aa_dom-IV"/>
</dbReference>
<feature type="domain" description="Bacterial Ig" evidence="4">
    <location>
        <begin position="1496"/>
        <end position="1574"/>
    </location>
</feature>
<keyword evidence="1" id="KW-0732">Signal</keyword>
<evidence type="ECO:0000313" key="6">
    <source>
        <dbReference type="Proteomes" id="UP000236500"/>
    </source>
</evidence>
<feature type="domain" description="Pesticidal crystal protein Cry1Aa" evidence="3">
    <location>
        <begin position="558"/>
        <end position="617"/>
    </location>
</feature>
<feature type="domain" description="Bacterial Ig" evidence="4">
    <location>
        <begin position="1762"/>
        <end position="1836"/>
    </location>
</feature>
<accession>A0ABX4XPM1</accession>
<evidence type="ECO:0000259" key="4">
    <source>
        <dbReference type="Pfam" id="PF20622"/>
    </source>
</evidence>
<dbReference type="InterPro" id="IPR013783">
    <property type="entry name" value="Ig-like_fold"/>
</dbReference>
<feature type="domain" description="Pesticidal crystal protein Cry1Aa" evidence="3">
    <location>
        <begin position="324"/>
        <end position="383"/>
    </location>
</feature>
<feature type="domain" description="Pesticidal crystal protein Cry1Aa" evidence="3">
    <location>
        <begin position="975"/>
        <end position="1035"/>
    </location>
</feature>
<dbReference type="InterPro" id="IPR046746">
    <property type="entry name" value="Big_15"/>
</dbReference>
<feature type="domain" description="Bacterial Ig" evidence="2">
    <location>
        <begin position="1106"/>
        <end position="1183"/>
    </location>
</feature>
<feature type="domain" description="Pesticidal crystal protein Cry1Aa" evidence="3">
    <location>
        <begin position="1185"/>
        <end position="1246"/>
    </location>
</feature>
<evidence type="ECO:0000256" key="1">
    <source>
        <dbReference type="SAM" id="SignalP"/>
    </source>
</evidence>
<organism evidence="5 6">
    <name type="scientific">Listeria newyorkensis</name>
    <dbReference type="NCBI Taxonomy" id="1497681"/>
    <lineage>
        <taxon>Bacteria</taxon>
        <taxon>Bacillati</taxon>
        <taxon>Bacillota</taxon>
        <taxon>Bacilli</taxon>
        <taxon>Bacillales</taxon>
        <taxon>Listeriaceae</taxon>
        <taxon>Listeria</taxon>
    </lineage>
</organism>
<sequence>MKKNMKKIAIALVATNVLASTVITALPPVQTHAAENKLATTLKATQGQELINVPFVGDKKLTGHIPNAAGKQITIEVSFPSGSSSQVKDTLTATVDANNNYSIDLSDKTYLLAESFGFTLRNDRNEILAARSVQTNATTYKDGYINLLTTGNNKIVSGRFKNYPNQRIEGQTMDRGNYGNGGYYMEPTTTDANGYFSTTIPGAVADHTTIAIYQTKPNTDSVNTNRLLTAPLNFTTMTEDTIVQTTVDPLTVNSTTVTGKGEPNAAIGIRNGNTSIATGTVDSNGNYSLTIAKQAGNSTITATATKASTKQTSSAETTVPNDALALAKAAVNNLFSDVMHTSLKDTTTQAVVDATSAQVNALPASADKTALQADVAKAQNILNKREEVKASIVTFYLSHDNKPVLILNKQKAANFHYFMIEDSATTSFNRSYAYIDNGIDTVGYYTTIMDKNGLLTVSGTSAVSLSNRFFMQTFTADSASLATGTFYPTAYTQIVSEAKTAVNELFISNNTANHIKDTTNQAAIDAAQAKVNLVTEATQKAELQVSVDKAQNELNAGAATISVNELFISNNPANHIKDTTNQAAIDAAQAKVNLVTDTTKKAELQTSVDKAQNELNARNTEAANQAAATASANALFIDNDPTKNIKDTTTQADINAAQALADKVTDTTKKADINKEITLAQNILNAKTNFHGLSTNANATVWFAKLDESKKSAYQYNMFVNGEYISSWYKNGVSTYSQNYTDGVDRIVSAGYAFKEGDVLTASVEIDGKQYQVGKLTISLFNNAKAAVNALFIDNDPAKNIKDTTTQAMIDAASAQVNALPASADKTAMQGNVTKAQNELNQRNAEVAAKTAVDALFIDNNTANHIKTTTDQAAIDAAQAKVNLVTNTTKKAELQTSVTKAQNELNQRNAEAAAKTAVDALFIDNNTANHIKTTTDQAAIDAAQAKVNLVTDTTKKAELQTSVTKAQNELNQRNAEAAAKTAVNALFIDNNTANHIKDATNQAAIDAAQAKVNLVTDTTKKAELQGQVDKAKAELAAKVAVTAATTAVNNLFSNAPTNTTLKDSTTQAMIDAASALVNALPASTAKTALQADVAKANTLFNHIDQTTINDVTVDSTSVSGTGEANAAIVIKNGSTTIASGRVASDGTYLFNIAKQAGGSTITATVTKASNGKTSSASTTIADDSLEVATASVNALFANAPTNTILKDTTTQAMIDAASAKVDALSRNIPEKADLLADIRTADQLFNQITATTIEALTIDSVTVSGEGEPNAAIIIKNGSTTIASGRVASDGSYLFFIPKQAGGSTITATVTKASNGKISSASTTIVDDTIAQTTISALTVDSTSVSGTGEANGAVVIKNGSTTIASGRVASDGTYSFNIAKQAGGSTIIATVTKASNSKTSSASTTIVDDTIAQTTISALTADSTSVSGTGEANGNIVIKNGSTTIATGRVASDGTYLFNITKQAGGSTITATVTKASNGKTSSASTRLPNVIDYSLTANTYAIGSDELTGTYGKNISKVRLWVNGRVKDQATLNADGTYSFANVPSLVKLSTDQVEVVAVNGAYVEVARKTVTTTGSSILDTSLTPNSYAKDSATLTGTYGKDIAYVRLWVNGKPVRQAETSGRNFTFTNAASFIKNSTDLVEVVAVDAQYQELNRKTVTKTGFDTLDNSLTAPEDFTLDKDTAINGTMGTNVAFVRLNVNGENVKQAAMTAGTYTIAGANNYIKKTSDVVKIIAVNAQYQQVNSKTMTVKADDTVYDYALTPNAYTFGDATITGTYGADVKSVRLSVNGDTIKAASMSNGTFTLTGLSRITSATDLVEIVAVNSSYVEVARVAVQPR</sequence>
<evidence type="ECO:0000259" key="3">
    <source>
        <dbReference type="Pfam" id="PF18449"/>
    </source>
</evidence>
<feature type="domain" description="Pesticidal crystal protein Cry1Aa" evidence="3">
    <location>
        <begin position="1041"/>
        <end position="1101"/>
    </location>
</feature>